<protein>
    <recommendedName>
        <fullName evidence="3">DNA-binding protein</fullName>
    </recommendedName>
</protein>
<comment type="caution">
    <text evidence="1">The sequence shown here is derived from an EMBL/GenBank/DDBJ whole genome shotgun (WGS) entry which is preliminary data.</text>
</comment>
<organism evidence="1 2">
    <name type="scientific">Nocardiopsis tropica</name>
    <dbReference type="NCBI Taxonomy" id="109330"/>
    <lineage>
        <taxon>Bacteria</taxon>
        <taxon>Bacillati</taxon>
        <taxon>Actinomycetota</taxon>
        <taxon>Actinomycetes</taxon>
        <taxon>Streptosporangiales</taxon>
        <taxon>Nocardiopsidaceae</taxon>
        <taxon>Nocardiopsis</taxon>
    </lineage>
</organism>
<name>A0ABU7KYW4_9ACTN</name>
<accession>A0ABU7KYW4</accession>
<dbReference type="RefSeq" id="WP_330161298.1">
    <property type="nucleotide sequence ID" value="NZ_BAAAJA010000024.1"/>
</dbReference>
<sequence length="34" mass="4259">MRHPTHGWARFDIEVLHDPERDHWIMLYTPQEDE</sequence>
<evidence type="ECO:0000313" key="1">
    <source>
        <dbReference type="EMBL" id="MEE2054455.1"/>
    </source>
</evidence>
<dbReference type="EMBL" id="JAUUCC010000111">
    <property type="protein sequence ID" value="MEE2054455.1"/>
    <property type="molecule type" value="Genomic_DNA"/>
</dbReference>
<reference evidence="1 2" key="1">
    <citation type="submission" date="2023-07" db="EMBL/GenBank/DDBJ databases">
        <authorList>
            <person name="Girao M."/>
            <person name="Carvalho M.F."/>
        </authorList>
    </citation>
    <scope>NUCLEOTIDE SEQUENCE [LARGE SCALE GENOMIC DNA]</scope>
    <source>
        <strain evidence="1 2">66/93</strain>
    </source>
</reference>
<proteinExistence type="predicted"/>
<evidence type="ECO:0008006" key="3">
    <source>
        <dbReference type="Google" id="ProtNLM"/>
    </source>
</evidence>
<gene>
    <name evidence="1" type="ORF">Q8A49_28560</name>
</gene>
<dbReference type="Proteomes" id="UP001348641">
    <property type="component" value="Unassembled WGS sequence"/>
</dbReference>
<evidence type="ECO:0000313" key="2">
    <source>
        <dbReference type="Proteomes" id="UP001348641"/>
    </source>
</evidence>